<dbReference type="PANTHER" id="PTHR43028">
    <property type="entry name" value="3'(2'),5'-BISPHOSPHATE NUCLEOTIDASE 1"/>
    <property type="match status" value="1"/>
</dbReference>
<keyword evidence="12 16" id="KW-0472">Membrane</keyword>
<evidence type="ECO:0000256" key="10">
    <source>
        <dbReference type="ARBA" id="ARBA00022842"/>
    </source>
</evidence>
<dbReference type="GO" id="GO:0008254">
    <property type="term" value="F:3'-nucleotidase activity"/>
    <property type="evidence" value="ECO:0007669"/>
    <property type="project" value="TreeGrafter"/>
</dbReference>
<evidence type="ECO:0000256" key="8">
    <source>
        <dbReference type="ARBA" id="ARBA00022723"/>
    </source>
</evidence>
<evidence type="ECO:0000256" key="5">
    <source>
        <dbReference type="ARBA" id="ARBA00009759"/>
    </source>
</evidence>
<evidence type="ECO:0000256" key="14">
    <source>
        <dbReference type="ARBA" id="ARBA00042949"/>
    </source>
</evidence>
<proteinExistence type="inferred from homology"/>
<keyword evidence="8 15" id="KW-0479">Metal-binding</keyword>
<comment type="subcellular location">
    <subcellularLocation>
        <location evidence="3">Membrane</location>
        <topology evidence="3">Single-pass membrane protein</topology>
    </subcellularLocation>
</comment>
<keyword evidence="7 16" id="KW-0812">Transmembrane</keyword>
<dbReference type="GO" id="GO:0016020">
    <property type="term" value="C:membrane"/>
    <property type="evidence" value="ECO:0007669"/>
    <property type="project" value="UniProtKB-SubCell"/>
</dbReference>
<feature type="binding site" evidence="15">
    <location>
        <position position="169"/>
    </location>
    <ligand>
        <name>Mg(2+)</name>
        <dbReference type="ChEBI" id="CHEBI:18420"/>
        <label>1</label>
        <note>catalytic</note>
    </ligand>
</feature>
<dbReference type="EC" id="3.1.3.25" evidence="6"/>
<evidence type="ECO:0000256" key="11">
    <source>
        <dbReference type="ARBA" id="ARBA00022989"/>
    </source>
</evidence>
<dbReference type="PANTHER" id="PTHR43028:SF4">
    <property type="entry name" value="INOSITOL MONOPHOSPHATASE 3"/>
    <property type="match status" value="1"/>
</dbReference>
<evidence type="ECO:0000256" key="9">
    <source>
        <dbReference type="ARBA" id="ARBA00022801"/>
    </source>
</evidence>
<evidence type="ECO:0000256" key="13">
    <source>
        <dbReference type="ARBA" id="ARBA00042119"/>
    </source>
</evidence>
<dbReference type="FunFam" id="3.30.540.10:FF:000012">
    <property type="entry name" value="Blast:Putative inositol monophosphatase 3"/>
    <property type="match status" value="1"/>
</dbReference>
<dbReference type="GO" id="GO:0005737">
    <property type="term" value="C:cytoplasm"/>
    <property type="evidence" value="ECO:0007669"/>
    <property type="project" value="UniProtKB-ARBA"/>
</dbReference>
<evidence type="ECO:0000256" key="4">
    <source>
        <dbReference type="ARBA" id="ARBA00005152"/>
    </source>
</evidence>
<dbReference type="InterPro" id="IPR000760">
    <property type="entry name" value="Inositol_monophosphatase-like"/>
</dbReference>
<comment type="similarity">
    <text evidence="5">Belongs to the inositol monophosphatase superfamily.</text>
</comment>
<sequence>MSDLQNDRPNFRAMQIHLNPKNIFWCCVIIGFVYLAFLIWGKDDKFPELAVEIRDVISYAVLAVEMGGHAVAKIYQENSLNIKSKGNTDVGKEELLTRADLVSNHLILGLLKRFPAMNVVTEEKNEHMSESEVEKYRDDNYDLWLNVRGALEKIPSQKYDFSRMSIWIDPLDATQEFTEGLLEYVTVMACVTLDGKPVFGAIYRPFYNETIFGLVNWGLMNSQGEKIALKSPDKVPKTIIVSRSHTGQVKDLADKVFNGTYTVEKAGGAGYKTLRLINGTAEFYIHTTAIKKWDLCAGDALIRAAGGELIDLDGQPLDYSPDSEVVNKKGLLMAIRNPYSVLSRIRNHMPPK</sequence>
<evidence type="ECO:0000256" key="16">
    <source>
        <dbReference type="SAM" id="Phobius"/>
    </source>
</evidence>
<evidence type="ECO:0000256" key="1">
    <source>
        <dbReference type="ARBA" id="ARBA00001033"/>
    </source>
</evidence>
<keyword evidence="11 16" id="KW-1133">Transmembrane helix</keyword>
<feature type="binding site" evidence="15">
    <location>
        <position position="172"/>
    </location>
    <ligand>
        <name>Mg(2+)</name>
        <dbReference type="ChEBI" id="CHEBI:18420"/>
        <label>1</label>
        <note>catalytic</note>
    </ligand>
</feature>
<dbReference type="PROSITE" id="PS00630">
    <property type="entry name" value="IMP_2"/>
    <property type="match status" value="1"/>
</dbReference>
<feature type="binding site" evidence="15">
    <location>
        <position position="294"/>
    </location>
    <ligand>
        <name>Mg(2+)</name>
        <dbReference type="ChEBI" id="CHEBI:18420"/>
        <label>1</label>
        <note>catalytic</note>
    </ligand>
</feature>
<keyword evidence="9" id="KW-0378">Hydrolase</keyword>
<feature type="transmembrane region" description="Helical" evidence="16">
    <location>
        <begin position="22"/>
        <end position="41"/>
    </location>
</feature>
<dbReference type="GO" id="GO:0012505">
    <property type="term" value="C:endomembrane system"/>
    <property type="evidence" value="ECO:0007669"/>
    <property type="project" value="TreeGrafter"/>
</dbReference>
<reference evidence="18" key="1">
    <citation type="submission" date="2022-11" db="UniProtKB">
        <authorList>
            <consortium name="WormBaseParasite"/>
        </authorList>
    </citation>
    <scope>IDENTIFICATION</scope>
</reference>
<dbReference type="AlphaFoldDB" id="A0A914C5S0"/>
<evidence type="ECO:0000256" key="12">
    <source>
        <dbReference type="ARBA" id="ARBA00023136"/>
    </source>
</evidence>
<evidence type="ECO:0000256" key="6">
    <source>
        <dbReference type="ARBA" id="ARBA00013106"/>
    </source>
</evidence>
<evidence type="ECO:0000256" key="15">
    <source>
        <dbReference type="PIRSR" id="PIRSR600760-2"/>
    </source>
</evidence>
<dbReference type="GO" id="GO:0046854">
    <property type="term" value="P:phosphatidylinositol phosphate biosynthetic process"/>
    <property type="evidence" value="ECO:0007669"/>
    <property type="project" value="InterPro"/>
</dbReference>
<dbReference type="SUPFAM" id="SSF56655">
    <property type="entry name" value="Carbohydrate phosphatase"/>
    <property type="match status" value="1"/>
</dbReference>
<keyword evidence="17" id="KW-1185">Reference proteome</keyword>
<dbReference type="GO" id="GO:0046872">
    <property type="term" value="F:metal ion binding"/>
    <property type="evidence" value="ECO:0007669"/>
    <property type="project" value="UniProtKB-KW"/>
</dbReference>
<dbReference type="Proteomes" id="UP000887540">
    <property type="component" value="Unplaced"/>
</dbReference>
<evidence type="ECO:0000256" key="2">
    <source>
        <dbReference type="ARBA" id="ARBA00001946"/>
    </source>
</evidence>
<dbReference type="Gene3D" id="3.40.190.80">
    <property type="match status" value="1"/>
</dbReference>
<dbReference type="InterPro" id="IPR050725">
    <property type="entry name" value="CysQ/Inositol_MonoPase"/>
</dbReference>
<accession>A0A914C5S0</accession>
<dbReference type="GO" id="GO:0052834">
    <property type="term" value="F:inositol monophosphate phosphatase activity"/>
    <property type="evidence" value="ECO:0007669"/>
    <property type="project" value="UniProtKB-EC"/>
</dbReference>
<dbReference type="Pfam" id="PF00459">
    <property type="entry name" value="Inositol_P"/>
    <property type="match status" value="1"/>
</dbReference>
<comment type="catalytic activity">
    <reaction evidence="1">
        <text>a myo-inositol phosphate + H2O = myo-inositol + phosphate</text>
        <dbReference type="Rhea" id="RHEA:24056"/>
        <dbReference type="ChEBI" id="CHEBI:15377"/>
        <dbReference type="ChEBI" id="CHEBI:17268"/>
        <dbReference type="ChEBI" id="CHEBI:43474"/>
        <dbReference type="ChEBI" id="CHEBI:84139"/>
        <dbReference type="EC" id="3.1.3.25"/>
    </reaction>
</comment>
<comment type="cofactor">
    <cofactor evidence="2 15">
        <name>Mg(2+)</name>
        <dbReference type="ChEBI" id="CHEBI:18420"/>
    </cofactor>
</comment>
<comment type="pathway">
    <text evidence="4">Polyol metabolism; myo-inositol biosynthesis; myo-inositol from D-glucose 6-phosphate: step 2/2.</text>
</comment>
<dbReference type="Gene3D" id="3.30.540.10">
    <property type="entry name" value="Fructose-1,6-Bisphosphatase, subunit A, domain 1"/>
    <property type="match status" value="1"/>
</dbReference>
<feature type="binding site" evidence="15">
    <location>
        <position position="122"/>
    </location>
    <ligand>
        <name>Mg(2+)</name>
        <dbReference type="ChEBI" id="CHEBI:18420"/>
        <label>1</label>
        <note>catalytic</note>
    </ligand>
</feature>
<dbReference type="WBParaSite" id="ACRNAN_Path_338.g1301.t1">
    <property type="protein sequence ID" value="ACRNAN_Path_338.g1301.t1"/>
    <property type="gene ID" value="ACRNAN_Path_338.g1301"/>
</dbReference>
<feature type="binding site" evidence="15">
    <location>
        <position position="171"/>
    </location>
    <ligand>
        <name>Mg(2+)</name>
        <dbReference type="ChEBI" id="CHEBI:18420"/>
        <label>1</label>
        <note>catalytic</note>
    </ligand>
</feature>
<evidence type="ECO:0000313" key="17">
    <source>
        <dbReference type="Proteomes" id="UP000887540"/>
    </source>
</evidence>
<name>A0A914C5S0_9BILA</name>
<dbReference type="InterPro" id="IPR020550">
    <property type="entry name" value="Inositol_monophosphatase_CS"/>
</dbReference>
<organism evidence="17 18">
    <name type="scientific">Acrobeloides nanus</name>
    <dbReference type="NCBI Taxonomy" id="290746"/>
    <lineage>
        <taxon>Eukaryota</taxon>
        <taxon>Metazoa</taxon>
        <taxon>Ecdysozoa</taxon>
        <taxon>Nematoda</taxon>
        <taxon>Chromadorea</taxon>
        <taxon>Rhabditida</taxon>
        <taxon>Tylenchina</taxon>
        <taxon>Cephalobomorpha</taxon>
        <taxon>Cephaloboidea</taxon>
        <taxon>Cephalobidae</taxon>
        <taxon>Acrobeloides</taxon>
    </lineage>
</organism>
<keyword evidence="10 15" id="KW-0460">Magnesium</keyword>
<protein>
    <recommendedName>
        <fullName evidence="6">inositol-phosphate phosphatase</fullName>
        <ecNumber evidence="6">3.1.3.25</ecNumber>
    </recommendedName>
    <alternativeName>
        <fullName evidence="14">Inositol-1(or 4)-monophosphatase 3</fullName>
    </alternativeName>
    <alternativeName>
        <fullName evidence="13">Myo-inositol monophosphatase A3</fullName>
    </alternativeName>
</protein>
<evidence type="ECO:0000256" key="7">
    <source>
        <dbReference type="ARBA" id="ARBA00022692"/>
    </source>
</evidence>
<evidence type="ECO:0000313" key="18">
    <source>
        <dbReference type="WBParaSite" id="ACRNAN_Path_338.g1301.t1"/>
    </source>
</evidence>
<evidence type="ECO:0000256" key="3">
    <source>
        <dbReference type="ARBA" id="ARBA00004167"/>
    </source>
</evidence>